<accession>A0A6H5FVK2</accession>
<evidence type="ECO:0000313" key="5">
    <source>
        <dbReference type="EMBL" id="CAA9993171.1"/>
    </source>
</evidence>
<dbReference type="InterPro" id="IPR036116">
    <property type="entry name" value="FN3_sf"/>
</dbReference>
<dbReference type="SUPFAM" id="SSF49265">
    <property type="entry name" value="Fibronectin type III"/>
    <property type="match status" value="2"/>
</dbReference>
<dbReference type="InterPro" id="IPR013783">
    <property type="entry name" value="Ig-like_fold"/>
</dbReference>
<dbReference type="InterPro" id="IPR003599">
    <property type="entry name" value="Ig_sub"/>
</dbReference>
<proteinExistence type="predicted"/>
<dbReference type="InterPro" id="IPR003598">
    <property type="entry name" value="Ig_sub2"/>
</dbReference>
<feature type="domain" description="Fibronectin type-III" evidence="4">
    <location>
        <begin position="325"/>
        <end position="422"/>
    </location>
</feature>
<organism evidence="5 6">
    <name type="scientific">Nesidiocoris tenuis</name>
    <dbReference type="NCBI Taxonomy" id="355587"/>
    <lineage>
        <taxon>Eukaryota</taxon>
        <taxon>Metazoa</taxon>
        <taxon>Ecdysozoa</taxon>
        <taxon>Arthropoda</taxon>
        <taxon>Hexapoda</taxon>
        <taxon>Insecta</taxon>
        <taxon>Pterygota</taxon>
        <taxon>Neoptera</taxon>
        <taxon>Paraneoptera</taxon>
        <taxon>Hemiptera</taxon>
        <taxon>Heteroptera</taxon>
        <taxon>Panheteroptera</taxon>
        <taxon>Cimicomorpha</taxon>
        <taxon>Miridae</taxon>
        <taxon>Dicyphina</taxon>
        <taxon>Nesidiocoris</taxon>
    </lineage>
</organism>
<dbReference type="AlphaFoldDB" id="A0A6H5FVK2"/>
<dbReference type="InterPro" id="IPR007110">
    <property type="entry name" value="Ig-like_dom"/>
</dbReference>
<dbReference type="SMART" id="SM00409">
    <property type="entry name" value="IG"/>
    <property type="match status" value="2"/>
</dbReference>
<gene>
    <name evidence="5" type="ORF">NTEN_LOCUS158</name>
</gene>
<protein>
    <recommendedName>
        <fullName evidence="7">Ig-like domain-containing protein</fullName>
    </recommendedName>
</protein>
<dbReference type="InterPro" id="IPR036179">
    <property type="entry name" value="Ig-like_dom_sf"/>
</dbReference>
<evidence type="ECO:0000256" key="1">
    <source>
        <dbReference type="ARBA" id="ARBA00022737"/>
    </source>
</evidence>
<feature type="domain" description="Ig-like" evidence="3">
    <location>
        <begin position="63"/>
        <end position="154"/>
    </location>
</feature>
<evidence type="ECO:0000259" key="4">
    <source>
        <dbReference type="PROSITE" id="PS50853"/>
    </source>
</evidence>
<evidence type="ECO:0008006" key="7">
    <source>
        <dbReference type="Google" id="ProtNLM"/>
    </source>
</evidence>
<dbReference type="InterPro" id="IPR003961">
    <property type="entry name" value="FN3_dom"/>
</dbReference>
<evidence type="ECO:0000259" key="3">
    <source>
        <dbReference type="PROSITE" id="PS50835"/>
    </source>
</evidence>
<dbReference type="OrthoDB" id="6592135at2759"/>
<dbReference type="Gene3D" id="2.60.40.10">
    <property type="entry name" value="Immunoglobulins"/>
    <property type="match status" value="5"/>
</dbReference>
<dbReference type="SUPFAM" id="SSF48726">
    <property type="entry name" value="Immunoglobulin"/>
    <property type="match status" value="2"/>
</dbReference>
<keyword evidence="6" id="KW-1185">Reference proteome</keyword>
<dbReference type="FunFam" id="2.60.40.10:FF:000031">
    <property type="entry name" value="Myosin-binding protein C, slow type"/>
    <property type="match status" value="1"/>
</dbReference>
<dbReference type="Proteomes" id="UP000479000">
    <property type="component" value="Unassembled WGS sequence"/>
</dbReference>
<evidence type="ECO:0000313" key="6">
    <source>
        <dbReference type="Proteomes" id="UP000479000"/>
    </source>
</evidence>
<dbReference type="Pfam" id="PF07679">
    <property type="entry name" value="I-set"/>
    <property type="match status" value="2"/>
</dbReference>
<dbReference type="PROSITE" id="PS50835">
    <property type="entry name" value="IG_LIKE"/>
    <property type="match status" value="2"/>
</dbReference>
<dbReference type="GO" id="GO:0030154">
    <property type="term" value="P:cell differentiation"/>
    <property type="evidence" value="ECO:0007669"/>
    <property type="project" value="UniProtKB-ARBA"/>
</dbReference>
<dbReference type="PANTHER" id="PTHR14340:SF15">
    <property type="entry name" value="IG-LIKE DOMAIN-CONTAINING PROTEIN"/>
    <property type="match status" value="1"/>
</dbReference>
<keyword evidence="1" id="KW-0677">Repeat</keyword>
<dbReference type="GO" id="GO:0009653">
    <property type="term" value="P:anatomical structure morphogenesis"/>
    <property type="evidence" value="ECO:0007669"/>
    <property type="project" value="UniProtKB-ARBA"/>
</dbReference>
<sequence>MIHGSELRIHVKTSRIPVGQAFENHDVLQKRPNPLFHEFQSRPSPNPRELQNSVVLLQTRPSPKCQISQKSYFTKKLPSKYEVDENKTVVLECETSHTVSTTWYHDKKELSGMDNRELVQEGRTQRLVIKKASRKDKGTYACAVKDQTTETKLIVHANGAKRKLVIKKVTLEDQTDITCMAMNIKTTSKLKIEEVPSLKIDDEAISQRLELRSQWKPTVEVSGYPTPEIAWAKDGTKLVTDKRVTTFVDEKSTTIAIYSTDRKDSGTYTVTATNIAGSTTLDLKLKVIAPPSPPNSIAVLNIASKSVTLQWEPPLSNGGSELTAVPSPPTAPLEMRSTGANSVMVSWGVPESDGGAPIEGYKIAVRDIKKTMWMEVGRVGADIQKLTIKDLQCIKRCDFGRRRTSKTDDSSPRCVRDACKQSIFGTEATAPSFGRSRSPF</sequence>
<dbReference type="EMBL" id="CADCXU010000221">
    <property type="protein sequence ID" value="CAA9993171.1"/>
    <property type="molecule type" value="Genomic_DNA"/>
</dbReference>
<dbReference type="PROSITE" id="PS50853">
    <property type="entry name" value="FN3"/>
    <property type="match status" value="1"/>
</dbReference>
<dbReference type="InterPro" id="IPR013098">
    <property type="entry name" value="Ig_I-set"/>
</dbReference>
<dbReference type="CDD" id="cd00063">
    <property type="entry name" value="FN3"/>
    <property type="match status" value="1"/>
</dbReference>
<dbReference type="PANTHER" id="PTHR14340">
    <property type="entry name" value="MICROFIBRIL-ASSOCIATED GLYCOPROTEIN 3"/>
    <property type="match status" value="1"/>
</dbReference>
<name>A0A6H5FVK2_9HEMI</name>
<reference evidence="5 6" key="1">
    <citation type="submission" date="2020-02" db="EMBL/GenBank/DDBJ databases">
        <authorList>
            <person name="Ferguson B K."/>
        </authorList>
    </citation>
    <scope>NUCLEOTIDE SEQUENCE [LARGE SCALE GENOMIC DNA]</scope>
</reference>
<dbReference type="SMART" id="SM00408">
    <property type="entry name" value="IGc2"/>
    <property type="match status" value="2"/>
</dbReference>
<keyword evidence="2" id="KW-0393">Immunoglobulin domain</keyword>
<feature type="domain" description="Ig-like" evidence="3">
    <location>
        <begin position="196"/>
        <end position="286"/>
    </location>
</feature>
<evidence type="ECO:0000256" key="2">
    <source>
        <dbReference type="ARBA" id="ARBA00023319"/>
    </source>
</evidence>